<feature type="domain" description="E3 ubiquitin-protein ligase XB3-like RING finger" evidence="12">
    <location>
        <begin position="195"/>
        <end position="245"/>
    </location>
</feature>
<evidence type="ECO:0000256" key="6">
    <source>
        <dbReference type="ARBA" id="ARBA00022737"/>
    </source>
</evidence>
<evidence type="ECO:0000256" key="3">
    <source>
        <dbReference type="ARBA" id="ARBA00012483"/>
    </source>
</evidence>
<reference evidence="13 14" key="1">
    <citation type="submission" date="2020-08" db="EMBL/GenBank/DDBJ databases">
        <title>Plant Genome Project.</title>
        <authorList>
            <person name="Zhang R.-G."/>
        </authorList>
    </citation>
    <scope>NUCLEOTIDE SEQUENCE [LARGE SCALE GENOMIC DNA]</scope>
    <source>
        <tissue evidence="13">Rhizome</tissue>
    </source>
</reference>
<dbReference type="EMBL" id="JACMSC010000003">
    <property type="protein sequence ID" value="KAG6530669.1"/>
    <property type="molecule type" value="Genomic_DNA"/>
</dbReference>
<keyword evidence="4" id="KW-0808">Transferase</keyword>
<feature type="transmembrane region" description="Helical" evidence="11">
    <location>
        <begin position="98"/>
        <end position="118"/>
    </location>
</feature>
<keyword evidence="10" id="KW-0040">ANK repeat</keyword>
<accession>A0A8J5HQ03</accession>
<evidence type="ECO:0000256" key="2">
    <source>
        <dbReference type="ARBA" id="ARBA00004906"/>
    </source>
</evidence>
<keyword evidence="7" id="KW-0863">Zinc-finger</keyword>
<evidence type="ECO:0000256" key="9">
    <source>
        <dbReference type="ARBA" id="ARBA00022833"/>
    </source>
</evidence>
<sequence>MLEECNFGYLGKPRRNRLGEMYLLAVSIAITLVRWEMPCTLPLRNLVMLLHLEKEKKGRWNSIMEIQIWEDALPLPSLARSGCGEIVAIEFFGTVLRFFGFGVGFAFGLVIGYFLFIFSQPTDVKLDLTHLQQSLLFDLLQFKFISELDLETKALLEAALMEGNRERELKILKATKQSLTYNDISEDHDAELYLICFYRDCNMEVQDCKHQMCAHCILALCCYGKSNLTTLCLPSPVCPFCPATFQSW</sequence>
<comment type="catalytic activity">
    <reaction evidence="1">
        <text>S-ubiquitinyl-[E2 ubiquitin-conjugating enzyme]-L-cysteine + [acceptor protein]-L-lysine = [E2 ubiquitin-conjugating enzyme]-L-cysteine + N(6)-ubiquitinyl-[acceptor protein]-L-lysine.</text>
        <dbReference type="EC" id="2.3.2.27"/>
    </reaction>
</comment>
<keyword evidence="11" id="KW-0812">Transmembrane</keyword>
<gene>
    <name evidence="13" type="ORF">ZIOFF_012912</name>
</gene>
<proteinExistence type="predicted"/>
<organism evidence="13 14">
    <name type="scientific">Zingiber officinale</name>
    <name type="common">Ginger</name>
    <name type="synonym">Amomum zingiber</name>
    <dbReference type="NCBI Taxonomy" id="94328"/>
    <lineage>
        <taxon>Eukaryota</taxon>
        <taxon>Viridiplantae</taxon>
        <taxon>Streptophyta</taxon>
        <taxon>Embryophyta</taxon>
        <taxon>Tracheophyta</taxon>
        <taxon>Spermatophyta</taxon>
        <taxon>Magnoliopsida</taxon>
        <taxon>Liliopsida</taxon>
        <taxon>Zingiberales</taxon>
        <taxon>Zingiberaceae</taxon>
        <taxon>Zingiber</taxon>
    </lineage>
</organism>
<dbReference type="InterPro" id="IPR056760">
    <property type="entry name" value="RING_XB3-like"/>
</dbReference>
<dbReference type="Pfam" id="PF24921">
    <property type="entry name" value="RING_XB3-XBAT31"/>
    <property type="match status" value="1"/>
</dbReference>
<keyword evidence="11" id="KW-1133">Transmembrane helix</keyword>
<dbReference type="EC" id="2.3.2.27" evidence="3"/>
<dbReference type="GO" id="GO:0061630">
    <property type="term" value="F:ubiquitin protein ligase activity"/>
    <property type="evidence" value="ECO:0007669"/>
    <property type="project" value="UniProtKB-EC"/>
</dbReference>
<evidence type="ECO:0000256" key="8">
    <source>
        <dbReference type="ARBA" id="ARBA00022786"/>
    </source>
</evidence>
<evidence type="ECO:0000256" key="4">
    <source>
        <dbReference type="ARBA" id="ARBA00022679"/>
    </source>
</evidence>
<dbReference type="AlphaFoldDB" id="A0A8J5HQ03"/>
<evidence type="ECO:0000256" key="1">
    <source>
        <dbReference type="ARBA" id="ARBA00000900"/>
    </source>
</evidence>
<evidence type="ECO:0000256" key="5">
    <source>
        <dbReference type="ARBA" id="ARBA00022723"/>
    </source>
</evidence>
<evidence type="ECO:0000313" key="13">
    <source>
        <dbReference type="EMBL" id="KAG6530669.1"/>
    </source>
</evidence>
<evidence type="ECO:0000256" key="10">
    <source>
        <dbReference type="ARBA" id="ARBA00023043"/>
    </source>
</evidence>
<keyword evidence="5" id="KW-0479">Metal-binding</keyword>
<comment type="pathway">
    <text evidence="2">Protein modification; protein ubiquitination.</text>
</comment>
<keyword evidence="11" id="KW-0472">Membrane</keyword>
<protein>
    <recommendedName>
        <fullName evidence="3">RING-type E3 ubiquitin transferase</fullName>
        <ecNumber evidence="3">2.3.2.27</ecNumber>
    </recommendedName>
</protein>
<evidence type="ECO:0000259" key="12">
    <source>
        <dbReference type="Pfam" id="PF24921"/>
    </source>
</evidence>
<name>A0A8J5HQ03_ZINOF</name>
<keyword evidence="9" id="KW-0862">Zinc</keyword>
<evidence type="ECO:0000256" key="11">
    <source>
        <dbReference type="SAM" id="Phobius"/>
    </source>
</evidence>
<keyword evidence="6" id="KW-0677">Repeat</keyword>
<evidence type="ECO:0000256" key="7">
    <source>
        <dbReference type="ARBA" id="ARBA00022771"/>
    </source>
</evidence>
<keyword evidence="14" id="KW-1185">Reference proteome</keyword>
<dbReference type="GO" id="GO:0008270">
    <property type="term" value="F:zinc ion binding"/>
    <property type="evidence" value="ECO:0007669"/>
    <property type="project" value="UniProtKB-KW"/>
</dbReference>
<keyword evidence="8" id="KW-0833">Ubl conjugation pathway</keyword>
<comment type="caution">
    <text evidence="13">The sequence shown here is derived from an EMBL/GenBank/DDBJ whole genome shotgun (WGS) entry which is preliminary data.</text>
</comment>
<evidence type="ECO:0000313" key="14">
    <source>
        <dbReference type="Proteomes" id="UP000734854"/>
    </source>
</evidence>
<dbReference type="Proteomes" id="UP000734854">
    <property type="component" value="Unassembled WGS sequence"/>
</dbReference>
<feature type="transmembrane region" description="Helical" evidence="11">
    <location>
        <begin position="21"/>
        <end position="37"/>
    </location>
</feature>